<reference evidence="7" key="1">
    <citation type="submission" date="2025-08" db="UniProtKB">
        <authorList>
            <consortium name="RefSeq"/>
        </authorList>
    </citation>
    <scope>IDENTIFICATION</scope>
</reference>
<dbReference type="GeneID" id="106816433"/>
<dbReference type="Proteomes" id="UP000695022">
    <property type="component" value="Unplaced"/>
</dbReference>
<dbReference type="Gene3D" id="2.30.130.30">
    <property type="entry name" value="Hypothetical protein"/>
    <property type="match status" value="1"/>
</dbReference>
<keyword evidence="6" id="KW-1185">Reference proteome</keyword>
<evidence type="ECO:0000256" key="1">
    <source>
        <dbReference type="SAM" id="MobiDB-lite"/>
    </source>
</evidence>
<evidence type="ECO:0000313" key="6">
    <source>
        <dbReference type="Proteomes" id="UP000695022"/>
    </source>
</evidence>
<dbReference type="Pfam" id="PF23135">
    <property type="entry name" value="TRI4_N"/>
    <property type="match status" value="1"/>
</dbReference>
<evidence type="ECO:0000259" key="5">
    <source>
        <dbReference type="Pfam" id="PF23135"/>
    </source>
</evidence>
<organism evidence="6 7">
    <name type="scientific">Priapulus caudatus</name>
    <name type="common">Priapulid worm</name>
    <dbReference type="NCBI Taxonomy" id="37621"/>
    <lineage>
        <taxon>Eukaryota</taxon>
        <taxon>Metazoa</taxon>
        <taxon>Ecdysozoa</taxon>
        <taxon>Scalidophora</taxon>
        <taxon>Priapulida</taxon>
        <taxon>Priapulimorpha</taxon>
        <taxon>Priapulimorphida</taxon>
        <taxon>Priapulidae</taxon>
        <taxon>Priapulus</taxon>
    </lineage>
</organism>
<dbReference type="Pfam" id="PF06221">
    <property type="entry name" value="zf-C2HC5"/>
    <property type="match status" value="1"/>
</dbReference>
<dbReference type="InterPro" id="IPR056994">
    <property type="entry name" value="TRI4_N"/>
</dbReference>
<feature type="domain" description="TRIP4/RQT4 C2HC5-type zinc finger" evidence="3">
    <location>
        <begin position="154"/>
        <end position="199"/>
    </location>
</feature>
<feature type="domain" description="Activating signal cointegrator 1 N-terminal" evidence="5">
    <location>
        <begin position="19"/>
        <end position="69"/>
    </location>
</feature>
<sequence length="542" mass="61305">MHVKLGSTLSAGSLQTPGSDYSNCICSYILSIENEQDLRDFVLEILGNSQQGEHTEADTQTFVTELLLRQRSRDTADSLPTDLQLYKKSVVDDDYIQGKQQDKRNRKKQDKAIAEDSHVQRASPLDEPKKKSKFVSLYSSEGESASVVQLPGRHRCDCQAAKHRLISNCMSCGRIVCEQEGSGPCLFCQTLVCTREEQDVINRNSKKSEKLRKKLMMNTAVQDENRPSDEHLSKALAHKDRLLEFDKTCVSRTKVIDDQSDYFAVDGNRWLSSKERETLRKKEAELREKKNPSRRGMKITLDIAGRRIKEEDRYDLSATEEVQDWADRVSHGRVDPSDASRSLGFPASNSDMLHPLVDNPPKFIPTGLKSAASDVVGHSDSKRAELRLQDGALQEMSDKGCCMSMHQPWASLLIKGIKRDEGRTWYSAHRGRLWIAAGVKEPSHDEIKSVERECSANINGNVIFPEYYPTSCLLGCVDIDDVLPQEQYRVQYKDGDSTSPYVFVCRNPQELLFKFPIKGQHKIYKLESHIHKAATKCMNAGQ</sequence>
<gene>
    <name evidence="7" type="primary">LOC106816433</name>
</gene>
<feature type="domain" description="Activating signal cointegrator 1 third" evidence="4">
    <location>
        <begin position="258"/>
        <end position="311"/>
    </location>
</feature>
<dbReference type="InterPro" id="IPR009349">
    <property type="entry name" value="TRIP4/RQT4_C2HC5_Znf"/>
</dbReference>
<proteinExistence type="predicted"/>
<evidence type="ECO:0000259" key="3">
    <source>
        <dbReference type="Pfam" id="PF06221"/>
    </source>
</evidence>
<dbReference type="PANTHER" id="PTHR12963:SF4">
    <property type="entry name" value="ACTIVATING SIGNAL COINTEGRATOR 1"/>
    <property type="match status" value="1"/>
</dbReference>
<dbReference type="InterPro" id="IPR056993">
    <property type="entry name" value="TRIP4_3rd_dom"/>
</dbReference>
<dbReference type="Pfam" id="PF23134">
    <property type="entry name" value="TRIP4_3rd"/>
    <property type="match status" value="1"/>
</dbReference>
<dbReference type="Pfam" id="PF04266">
    <property type="entry name" value="ASCH"/>
    <property type="match status" value="1"/>
</dbReference>
<dbReference type="InterPro" id="IPR039128">
    <property type="entry name" value="TRIP4-like"/>
</dbReference>
<name>A0ABM1EWG7_PRICU</name>
<dbReference type="InterPro" id="IPR015947">
    <property type="entry name" value="PUA-like_sf"/>
</dbReference>
<evidence type="ECO:0000259" key="4">
    <source>
        <dbReference type="Pfam" id="PF23134"/>
    </source>
</evidence>
<feature type="compositionally biased region" description="Basic and acidic residues" evidence="1">
    <location>
        <begin position="110"/>
        <end position="129"/>
    </location>
</feature>
<dbReference type="RefSeq" id="XP_014676538.1">
    <property type="nucleotide sequence ID" value="XM_014821052.1"/>
</dbReference>
<protein>
    <submittedName>
        <fullName evidence="7">Activating signal cointegrator 1-like</fullName>
    </submittedName>
</protein>
<evidence type="ECO:0000259" key="2">
    <source>
        <dbReference type="Pfam" id="PF04266"/>
    </source>
</evidence>
<feature type="domain" description="ASCH" evidence="2">
    <location>
        <begin position="403"/>
        <end position="489"/>
    </location>
</feature>
<feature type="region of interest" description="Disordered" evidence="1">
    <location>
        <begin position="97"/>
        <end position="131"/>
    </location>
</feature>
<evidence type="ECO:0000313" key="7">
    <source>
        <dbReference type="RefSeq" id="XP_014676538.1"/>
    </source>
</evidence>
<dbReference type="InterPro" id="IPR007374">
    <property type="entry name" value="ASCH_domain"/>
</dbReference>
<accession>A0ABM1EWG7</accession>
<dbReference type="SUPFAM" id="SSF88697">
    <property type="entry name" value="PUA domain-like"/>
    <property type="match status" value="1"/>
</dbReference>
<dbReference type="PANTHER" id="PTHR12963">
    <property type="entry name" value="THYROID RECEPTOR INTERACTING PROTEIN RELATED"/>
    <property type="match status" value="1"/>
</dbReference>
<dbReference type="CDD" id="cd06554">
    <property type="entry name" value="ASCH_ASC-1_like"/>
    <property type="match status" value="1"/>
</dbReference>